<feature type="domain" description="Purine catabolism PurC-like" evidence="2">
    <location>
        <begin position="7"/>
        <end position="126"/>
    </location>
</feature>
<dbReference type="InterPro" id="IPR042070">
    <property type="entry name" value="PucR_C-HTH_sf"/>
</dbReference>
<evidence type="ECO:0000313" key="8">
    <source>
        <dbReference type="Proteomes" id="UP000680670"/>
    </source>
</evidence>
<dbReference type="OrthoDB" id="142218at2"/>
<feature type="domain" description="CdaR GGDEF-like" evidence="4">
    <location>
        <begin position="295"/>
        <end position="439"/>
    </location>
</feature>
<dbReference type="EMBL" id="QYTW02000001">
    <property type="protein sequence ID" value="RST61543.1"/>
    <property type="molecule type" value="Genomic_DNA"/>
</dbReference>
<sequence>MNLSLEDVFKFPIFETAKIISGKKELQKKTVEWVSVIERPVENFVRENELVLSTGIGCYTDPHLFFDFVKDVYESGASALAIATGHYIYRIPEEIIDFAEENKFVMIDLPWEIRFADIIHEVTSAINRLQQDELIRLKEVQQELIEMFLTKKPFLSIVSVIEKELGLPLLVMNNRGNVAGGSAQIRDVRRMWNDMKKSEDVEESHHPIFSKMKRAETMDAQLFHMKIQSSEQNQGDFFIVAPPSYKMKLRDANLIEQAVMVCALWFTSENAIAENKNMLQKEFVKTLIKEEELPEQLLREKAKDLGLDVDLPYECLIGYPENLESLFYQEQNNNIQTKKSWLENMMAYIEMELADAAQSIRRQTMYAQEGDKMIVFLQTNESITQSSSNGTVNQFLDLVDRRLNKLLPGVLVSWGIGKHRDGIMSFYRSYHKAASALEVGRKQKGIGKRYHFDNSKISRLILTLCRNEEVQEITTATISPLVEYDEKREMDLINTFIVYNENAGNVSQAARVLNLHRQSLLYRLRKIESLTNLSLTNPDDVFLLDFSIKIWRSSGNRGMDQQINRLT</sequence>
<accession>A0A429XF50</accession>
<dbReference type="AlphaFoldDB" id="A0A429XF50"/>
<dbReference type="Gene3D" id="1.10.10.2840">
    <property type="entry name" value="PucR C-terminal helix-turn-helix domain"/>
    <property type="match status" value="1"/>
</dbReference>
<proteinExistence type="inferred from homology"/>
<evidence type="ECO:0000259" key="4">
    <source>
        <dbReference type="Pfam" id="PF17853"/>
    </source>
</evidence>
<evidence type="ECO:0000313" key="6">
    <source>
        <dbReference type="EMBL" id="RST61543.1"/>
    </source>
</evidence>
<dbReference type="Pfam" id="PF17853">
    <property type="entry name" value="GGDEF_2"/>
    <property type="match status" value="1"/>
</dbReference>
<dbReference type="Proteomes" id="UP000287296">
    <property type="component" value="Unassembled WGS sequence"/>
</dbReference>
<gene>
    <name evidence="6" type="ORF">D5F11_001305</name>
    <name evidence="5" type="ORF">J6TS1_31790</name>
</gene>
<evidence type="ECO:0000256" key="1">
    <source>
        <dbReference type="ARBA" id="ARBA00006754"/>
    </source>
</evidence>
<reference evidence="5 8" key="2">
    <citation type="submission" date="2021-03" db="EMBL/GenBank/DDBJ databases">
        <title>Antimicrobial resistance genes in bacteria isolated from Japanese honey, and their potential for conferring macrolide and lincosamide resistance in the American foulbrood pathogen Paenibacillus larvae.</title>
        <authorList>
            <person name="Okamoto M."/>
            <person name="Kumagai M."/>
            <person name="Kanamori H."/>
            <person name="Takamatsu D."/>
        </authorList>
    </citation>
    <scope>NUCLEOTIDE SEQUENCE [LARGE SCALE GENOMIC DNA]</scope>
    <source>
        <strain evidence="5 8">J6TS1</strain>
    </source>
</reference>
<dbReference type="Proteomes" id="UP000680670">
    <property type="component" value="Unassembled WGS sequence"/>
</dbReference>
<keyword evidence="8" id="KW-1185">Reference proteome</keyword>
<evidence type="ECO:0000313" key="7">
    <source>
        <dbReference type="Proteomes" id="UP000287296"/>
    </source>
</evidence>
<feature type="domain" description="PucR C-terminal helix-turn-helix" evidence="3">
    <location>
        <begin position="492"/>
        <end position="550"/>
    </location>
</feature>
<evidence type="ECO:0000313" key="5">
    <source>
        <dbReference type="EMBL" id="GIN97309.1"/>
    </source>
</evidence>
<organism evidence="6 7">
    <name type="scientific">Siminovitchia terrae</name>
    <name type="common">Bacillus terrae</name>
    <dbReference type="NCBI Taxonomy" id="1914933"/>
    <lineage>
        <taxon>Bacteria</taxon>
        <taxon>Bacillati</taxon>
        <taxon>Bacillota</taxon>
        <taxon>Bacilli</taxon>
        <taxon>Bacillales</taxon>
        <taxon>Bacillaceae</taxon>
        <taxon>Siminovitchia</taxon>
    </lineage>
</organism>
<dbReference type="RefSeq" id="WP_120118685.1">
    <property type="nucleotide sequence ID" value="NZ_BORJ01000008.1"/>
</dbReference>
<dbReference type="SUPFAM" id="SSF46689">
    <property type="entry name" value="Homeodomain-like"/>
    <property type="match status" value="1"/>
</dbReference>
<dbReference type="PANTHER" id="PTHR33744:SF1">
    <property type="entry name" value="DNA-BINDING TRANSCRIPTIONAL ACTIVATOR ADER"/>
    <property type="match status" value="1"/>
</dbReference>
<name>A0A429XF50_SIMTE</name>
<comment type="similarity">
    <text evidence="1">Belongs to the CdaR family.</text>
</comment>
<dbReference type="InterPro" id="IPR025736">
    <property type="entry name" value="PucR_C-HTH_dom"/>
</dbReference>
<dbReference type="Pfam" id="PF07905">
    <property type="entry name" value="PucR"/>
    <property type="match status" value="1"/>
</dbReference>
<protein>
    <submittedName>
        <fullName evidence="6">PucR family transcriptional regulator</fullName>
    </submittedName>
    <submittedName>
        <fullName evidence="5">Purine catabolism regulatory protein</fullName>
    </submittedName>
</protein>
<dbReference type="EMBL" id="BORJ01000008">
    <property type="protein sequence ID" value="GIN97309.1"/>
    <property type="molecule type" value="Genomic_DNA"/>
</dbReference>
<dbReference type="InterPro" id="IPR051448">
    <property type="entry name" value="CdaR-like_regulators"/>
</dbReference>
<dbReference type="PANTHER" id="PTHR33744">
    <property type="entry name" value="CARBOHYDRATE DIACID REGULATOR"/>
    <property type="match status" value="1"/>
</dbReference>
<dbReference type="Pfam" id="PF13556">
    <property type="entry name" value="HTH_30"/>
    <property type="match status" value="1"/>
</dbReference>
<dbReference type="InterPro" id="IPR012914">
    <property type="entry name" value="PucR_dom"/>
</dbReference>
<reference evidence="6 7" key="1">
    <citation type="submission" date="2018-12" db="EMBL/GenBank/DDBJ databases">
        <authorList>
            <person name="Sun L."/>
            <person name="Chen Z."/>
        </authorList>
    </citation>
    <scope>NUCLEOTIDE SEQUENCE [LARGE SCALE GENOMIC DNA]</scope>
    <source>
        <strain evidence="6 7">LMG 29736</strain>
    </source>
</reference>
<dbReference type="InterPro" id="IPR041522">
    <property type="entry name" value="CdaR_GGDEF"/>
</dbReference>
<evidence type="ECO:0000259" key="2">
    <source>
        <dbReference type="Pfam" id="PF07905"/>
    </source>
</evidence>
<evidence type="ECO:0000259" key="3">
    <source>
        <dbReference type="Pfam" id="PF13556"/>
    </source>
</evidence>
<comment type="caution">
    <text evidence="6">The sequence shown here is derived from an EMBL/GenBank/DDBJ whole genome shotgun (WGS) entry which is preliminary data.</text>
</comment>
<dbReference type="InterPro" id="IPR009057">
    <property type="entry name" value="Homeodomain-like_sf"/>
</dbReference>